<dbReference type="AlphaFoldDB" id="A0A0F9KRM4"/>
<name>A0A0F9KRM4_9ZZZZ</name>
<proteinExistence type="predicted"/>
<protein>
    <submittedName>
        <fullName evidence="1">Uncharacterized protein</fullName>
    </submittedName>
</protein>
<gene>
    <name evidence="1" type="ORF">LCGC14_1601620</name>
</gene>
<organism evidence="1">
    <name type="scientific">marine sediment metagenome</name>
    <dbReference type="NCBI Taxonomy" id="412755"/>
    <lineage>
        <taxon>unclassified sequences</taxon>
        <taxon>metagenomes</taxon>
        <taxon>ecological metagenomes</taxon>
    </lineage>
</organism>
<reference evidence="1" key="1">
    <citation type="journal article" date="2015" name="Nature">
        <title>Complex archaea that bridge the gap between prokaryotes and eukaryotes.</title>
        <authorList>
            <person name="Spang A."/>
            <person name="Saw J.H."/>
            <person name="Jorgensen S.L."/>
            <person name="Zaremba-Niedzwiedzka K."/>
            <person name="Martijn J."/>
            <person name="Lind A.E."/>
            <person name="van Eijk R."/>
            <person name="Schleper C."/>
            <person name="Guy L."/>
            <person name="Ettema T.J."/>
        </authorList>
    </citation>
    <scope>NUCLEOTIDE SEQUENCE</scope>
</reference>
<dbReference type="EMBL" id="LAZR01012851">
    <property type="protein sequence ID" value="KKM24788.1"/>
    <property type="molecule type" value="Genomic_DNA"/>
</dbReference>
<dbReference type="Gene3D" id="1.10.10.60">
    <property type="entry name" value="Homeodomain-like"/>
    <property type="match status" value="1"/>
</dbReference>
<accession>A0A0F9KRM4</accession>
<sequence length="143" mass="16288">MIPPMKQEQIVALLETELSIKEVAARTQVSRNTITTIKKRLGVKRCPGCGAAVHVVPCIECRSEKIPIKKKRTRKIELTGLMEAYIAEAPEFFRIVEDLRSLHKLGLIKHRLFLDLGERAKNSFNRIFPPIEGRNATKKKITE</sequence>
<evidence type="ECO:0000313" key="1">
    <source>
        <dbReference type="EMBL" id="KKM24788.1"/>
    </source>
</evidence>
<comment type="caution">
    <text evidence="1">The sequence shown here is derived from an EMBL/GenBank/DDBJ whole genome shotgun (WGS) entry which is preliminary data.</text>
</comment>